<protein>
    <submittedName>
        <fullName evidence="1">Uncharacterized protein</fullName>
    </submittedName>
</protein>
<reference evidence="2" key="1">
    <citation type="submission" date="2016-10" db="EMBL/GenBank/DDBJ databases">
        <authorList>
            <person name="Varghese N."/>
            <person name="Submissions S."/>
        </authorList>
    </citation>
    <scope>NUCLEOTIDE SEQUENCE [LARGE SCALE GENOMIC DNA]</scope>
    <source>
        <strain evidence="2">DSM 4771</strain>
    </source>
</reference>
<evidence type="ECO:0000313" key="2">
    <source>
        <dbReference type="Proteomes" id="UP000199225"/>
    </source>
</evidence>
<dbReference type="Proteomes" id="UP000199225">
    <property type="component" value="Unassembled WGS sequence"/>
</dbReference>
<keyword evidence="2" id="KW-1185">Reference proteome</keyword>
<dbReference type="STRING" id="86666.SAMN04490247_0766"/>
<evidence type="ECO:0000313" key="1">
    <source>
        <dbReference type="EMBL" id="SDJ10888.1"/>
    </source>
</evidence>
<sequence length="48" mass="6007">MDSKERILKEIEQLGEKEREEVLEKIRKKYMKSETWWDKGGDETYKEW</sequence>
<dbReference type="EMBL" id="FNEV01000002">
    <property type="protein sequence ID" value="SDJ10888.1"/>
    <property type="molecule type" value="Genomic_DNA"/>
</dbReference>
<proteinExistence type="predicted"/>
<accession>A0A1G8R1R0</accession>
<name>A0A1G8R1R0_9BACI</name>
<gene>
    <name evidence="1" type="ORF">SAMN04490247_0766</name>
</gene>
<organism evidence="1 2">
    <name type="scientific">Salimicrobium halophilum</name>
    <dbReference type="NCBI Taxonomy" id="86666"/>
    <lineage>
        <taxon>Bacteria</taxon>
        <taxon>Bacillati</taxon>
        <taxon>Bacillota</taxon>
        <taxon>Bacilli</taxon>
        <taxon>Bacillales</taxon>
        <taxon>Bacillaceae</taxon>
        <taxon>Salimicrobium</taxon>
    </lineage>
</organism>
<dbReference type="AlphaFoldDB" id="A0A1G8R1R0"/>
<dbReference type="RefSeq" id="WP_176757418.1">
    <property type="nucleotide sequence ID" value="NZ_FNEV01000002.1"/>
</dbReference>